<evidence type="ECO:0000313" key="2">
    <source>
        <dbReference type="Proteomes" id="UP000198406"/>
    </source>
</evidence>
<evidence type="ECO:0000313" key="1">
    <source>
        <dbReference type="EMBL" id="GAX10902.1"/>
    </source>
</evidence>
<dbReference type="EMBL" id="BDSP01000030">
    <property type="protein sequence ID" value="GAX10902.1"/>
    <property type="molecule type" value="Genomic_DNA"/>
</dbReference>
<dbReference type="Proteomes" id="UP000198406">
    <property type="component" value="Unassembled WGS sequence"/>
</dbReference>
<dbReference type="OrthoDB" id="10589337at2759"/>
<proteinExistence type="predicted"/>
<gene>
    <name evidence="1" type="ORF">FisN_4Hu147</name>
</gene>
<keyword evidence="2" id="KW-1185">Reference proteome</keyword>
<protein>
    <submittedName>
        <fullName evidence="1">Uncharacterized protein</fullName>
    </submittedName>
</protein>
<comment type="caution">
    <text evidence="1">The sequence shown here is derived from an EMBL/GenBank/DDBJ whole genome shotgun (WGS) entry which is preliminary data.</text>
</comment>
<dbReference type="InParanoid" id="A0A1Z5JAH7"/>
<reference evidence="1 2" key="1">
    <citation type="journal article" date="2015" name="Plant Cell">
        <title>Oil accumulation by the oleaginous diatom Fistulifera solaris as revealed by the genome and transcriptome.</title>
        <authorList>
            <person name="Tanaka T."/>
            <person name="Maeda Y."/>
            <person name="Veluchamy A."/>
            <person name="Tanaka M."/>
            <person name="Abida H."/>
            <person name="Marechal E."/>
            <person name="Bowler C."/>
            <person name="Muto M."/>
            <person name="Sunaga Y."/>
            <person name="Tanaka M."/>
            <person name="Yoshino T."/>
            <person name="Taniguchi T."/>
            <person name="Fukuda Y."/>
            <person name="Nemoto M."/>
            <person name="Matsumoto M."/>
            <person name="Wong P.S."/>
            <person name="Aburatani S."/>
            <person name="Fujibuchi W."/>
        </authorList>
    </citation>
    <scope>NUCLEOTIDE SEQUENCE [LARGE SCALE GENOMIC DNA]</scope>
    <source>
        <strain evidence="1 2">JPCC DA0580</strain>
    </source>
</reference>
<organism evidence="1 2">
    <name type="scientific">Fistulifera solaris</name>
    <name type="common">Oleaginous diatom</name>
    <dbReference type="NCBI Taxonomy" id="1519565"/>
    <lineage>
        <taxon>Eukaryota</taxon>
        <taxon>Sar</taxon>
        <taxon>Stramenopiles</taxon>
        <taxon>Ochrophyta</taxon>
        <taxon>Bacillariophyta</taxon>
        <taxon>Bacillariophyceae</taxon>
        <taxon>Bacillariophycidae</taxon>
        <taxon>Naviculales</taxon>
        <taxon>Naviculaceae</taxon>
        <taxon>Fistulifera</taxon>
    </lineage>
</organism>
<accession>A0A1Z5JAH7</accession>
<name>A0A1Z5JAH7_FISSO</name>
<sequence>MSDLVTPEILTSTDVEVSTEDEMHKLRTECSVMVKYLKHLERKEAELVLQNEILAREAVVNGFDISALEPAALKRRKTIQKKHEDA</sequence>
<dbReference type="AlphaFoldDB" id="A0A1Z5JAH7"/>